<sequence>MSDEFNYNNEYKEEPQRGTPQHGFDLEGFPPQSVRVGFALALVLLATVGGAILQKDAAPEKGSTLAKVYPPRVATPPAFVAPKDPFADVALDARAAYVLDIATGNVLFEKNANTRLPLASVTKIMTALIAAEESSRDTLVTIRPADIAIEGDSGLRSSEQFRLRDILALTLVGSSNDGAHAIAASVGRTLKHSAGDAPINDGASPEKAFLLKMNERAQALGLTETSYLSVTGLDRDDAQAGAYGSARDTAQLFSYALGTHPEIFNDTSSAAVTVSSLEAFSHTATNTNERVLDIPGIIASKTGYTSLAGGNLAVIVDAGLSRPVVIVVLASTTEGRFSDIEALTRAAIATISAEGKNLKVQ</sequence>
<evidence type="ECO:0000256" key="3">
    <source>
        <dbReference type="ARBA" id="ARBA00022801"/>
    </source>
</evidence>
<feature type="domain" description="Peptidase S11 D-alanyl-D-alanine carboxypeptidase A N-terminal" evidence="11">
    <location>
        <begin position="90"/>
        <end position="330"/>
    </location>
</feature>
<organism evidence="12 13">
    <name type="scientific">Candidatus Yonathbacteria bacterium RIFCSPHIGHO2_01_FULL_51_10</name>
    <dbReference type="NCBI Taxonomy" id="1802723"/>
    <lineage>
        <taxon>Bacteria</taxon>
        <taxon>Candidatus Yonathiibacteriota</taxon>
    </lineage>
</organism>
<evidence type="ECO:0000256" key="4">
    <source>
        <dbReference type="ARBA" id="ARBA00022960"/>
    </source>
</evidence>
<feature type="region of interest" description="Disordered" evidence="10">
    <location>
        <begin position="1"/>
        <end position="26"/>
    </location>
</feature>
<evidence type="ECO:0000256" key="2">
    <source>
        <dbReference type="ARBA" id="ARBA00022729"/>
    </source>
</evidence>
<dbReference type="STRING" id="1802723.A2675_03670"/>
<dbReference type="GO" id="GO:0008800">
    <property type="term" value="F:beta-lactamase activity"/>
    <property type="evidence" value="ECO:0007669"/>
    <property type="project" value="InterPro"/>
</dbReference>
<evidence type="ECO:0000256" key="9">
    <source>
        <dbReference type="RuleBase" id="RU004016"/>
    </source>
</evidence>
<keyword evidence="2" id="KW-0732">Signal</keyword>
<feature type="active site" description="Proton acceptor" evidence="7">
    <location>
        <position position="123"/>
    </location>
</feature>
<evidence type="ECO:0000256" key="1">
    <source>
        <dbReference type="ARBA" id="ARBA00007164"/>
    </source>
</evidence>
<dbReference type="InterPro" id="IPR000871">
    <property type="entry name" value="Beta-lactam_class-A"/>
</dbReference>
<dbReference type="Pfam" id="PF00768">
    <property type="entry name" value="Peptidase_S11"/>
    <property type="match status" value="1"/>
</dbReference>
<dbReference type="EMBL" id="MHUS01000010">
    <property type="protein sequence ID" value="OHA81539.1"/>
    <property type="molecule type" value="Genomic_DNA"/>
</dbReference>
<dbReference type="PRINTS" id="PR00725">
    <property type="entry name" value="DADACBPTASE1"/>
</dbReference>
<gene>
    <name evidence="12" type="ORF">A2675_03670</name>
</gene>
<accession>A0A1G2SA12</accession>
<dbReference type="InterPro" id="IPR001967">
    <property type="entry name" value="Peptidase_S11_N"/>
</dbReference>
<evidence type="ECO:0000313" key="12">
    <source>
        <dbReference type="EMBL" id="OHA81539.1"/>
    </source>
</evidence>
<comment type="similarity">
    <text evidence="1 9">Belongs to the peptidase S11 family.</text>
</comment>
<feature type="binding site" evidence="8">
    <location>
        <position position="301"/>
    </location>
    <ligand>
        <name>substrate</name>
    </ligand>
</feature>
<dbReference type="GO" id="GO:0006508">
    <property type="term" value="P:proteolysis"/>
    <property type="evidence" value="ECO:0007669"/>
    <property type="project" value="InterPro"/>
</dbReference>
<evidence type="ECO:0000256" key="7">
    <source>
        <dbReference type="PIRSR" id="PIRSR618044-1"/>
    </source>
</evidence>
<reference evidence="12 13" key="1">
    <citation type="journal article" date="2016" name="Nat. Commun.">
        <title>Thousands of microbial genomes shed light on interconnected biogeochemical processes in an aquifer system.</title>
        <authorList>
            <person name="Anantharaman K."/>
            <person name="Brown C.T."/>
            <person name="Hug L.A."/>
            <person name="Sharon I."/>
            <person name="Castelle C.J."/>
            <person name="Probst A.J."/>
            <person name="Thomas B.C."/>
            <person name="Singh A."/>
            <person name="Wilkins M.J."/>
            <person name="Karaoz U."/>
            <person name="Brodie E.L."/>
            <person name="Williams K.H."/>
            <person name="Hubbard S.S."/>
            <person name="Banfield J.F."/>
        </authorList>
    </citation>
    <scope>NUCLEOTIDE SEQUENCE [LARGE SCALE GENOMIC DNA]</scope>
</reference>
<evidence type="ECO:0000259" key="11">
    <source>
        <dbReference type="Pfam" id="PF00768"/>
    </source>
</evidence>
<proteinExistence type="inferred from homology"/>
<dbReference type="GO" id="GO:0009252">
    <property type="term" value="P:peptidoglycan biosynthetic process"/>
    <property type="evidence" value="ECO:0007669"/>
    <property type="project" value="UniProtKB-KW"/>
</dbReference>
<feature type="active site" description="Acyl-ester intermediate" evidence="7">
    <location>
        <position position="120"/>
    </location>
</feature>
<keyword evidence="4" id="KW-0133">Cell shape</keyword>
<comment type="caution">
    <text evidence="12">The sequence shown here is derived from an EMBL/GenBank/DDBJ whole genome shotgun (WGS) entry which is preliminary data.</text>
</comment>
<dbReference type="AlphaFoldDB" id="A0A1G2SA12"/>
<evidence type="ECO:0000256" key="5">
    <source>
        <dbReference type="ARBA" id="ARBA00022984"/>
    </source>
</evidence>
<dbReference type="PANTHER" id="PTHR35333">
    <property type="entry name" value="BETA-LACTAMASE"/>
    <property type="match status" value="1"/>
</dbReference>
<protein>
    <recommendedName>
        <fullName evidence="11">Peptidase S11 D-alanyl-D-alanine carboxypeptidase A N-terminal domain-containing protein</fullName>
    </recommendedName>
</protein>
<dbReference type="GO" id="GO:0030655">
    <property type="term" value="P:beta-lactam antibiotic catabolic process"/>
    <property type="evidence" value="ECO:0007669"/>
    <property type="project" value="InterPro"/>
</dbReference>
<feature type="active site" evidence="7">
    <location>
        <position position="174"/>
    </location>
</feature>
<keyword evidence="3" id="KW-0378">Hydrolase</keyword>
<dbReference type="GO" id="GO:0009002">
    <property type="term" value="F:serine-type D-Ala-D-Ala carboxypeptidase activity"/>
    <property type="evidence" value="ECO:0007669"/>
    <property type="project" value="InterPro"/>
</dbReference>
<evidence type="ECO:0000256" key="8">
    <source>
        <dbReference type="PIRSR" id="PIRSR618044-2"/>
    </source>
</evidence>
<evidence type="ECO:0000256" key="10">
    <source>
        <dbReference type="SAM" id="MobiDB-lite"/>
    </source>
</evidence>
<dbReference type="GO" id="GO:0008360">
    <property type="term" value="P:regulation of cell shape"/>
    <property type="evidence" value="ECO:0007669"/>
    <property type="project" value="UniProtKB-KW"/>
</dbReference>
<dbReference type="GO" id="GO:0071555">
    <property type="term" value="P:cell wall organization"/>
    <property type="evidence" value="ECO:0007669"/>
    <property type="project" value="UniProtKB-KW"/>
</dbReference>
<keyword evidence="6" id="KW-0961">Cell wall biogenesis/degradation</keyword>
<dbReference type="Proteomes" id="UP000176997">
    <property type="component" value="Unassembled WGS sequence"/>
</dbReference>
<dbReference type="PANTHER" id="PTHR35333:SF4">
    <property type="entry name" value="SLR0121 PROTEIN"/>
    <property type="match status" value="1"/>
</dbReference>
<dbReference type="SUPFAM" id="SSF56601">
    <property type="entry name" value="beta-lactamase/transpeptidase-like"/>
    <property type="match status" value="1"/>
</dbReference>
<name>A0A1G2SA12_9BACT</name>
<keyword evidence="5" id="KW-0573">Peptidoglycan synthesis</keyword>
<dbReference type="GO" id="GO:0046677">
    <property type="term" value="P:response to antibiotic"/>
    <property type="evidence" value="ECO:0007669"/>
    <property type="project" value="InterPro"/>
</dbReference>
<dbReference type="Gene3D" id="3.40.710.10">
    <property type="entry name" value="DD-peptidase/beta-lactamase superfamily"/>
    <property type="match status" value="1"/>
</dbReference>
<dbReference type="InterPro" id="IPR012338">
    <property type="entry name" value="Beta-lactam/transpept-like"/>
</dbReference>
<dbReference type="InterPro" id="IPR018044">
    <property type="entry name" value="Peptidase_S11"/>
</dbReference>
<evidence type="ECO:0000256" key="6">
    <source>
        <dbReference type="ARBA" id="ARBA00023316"/>
    </source>
</evidence>
<evidence type="ECO:0000313" key="13">
    <source>
        <dbReference type="Proteomes" id="UP000176997"/>
    </source>
</evidence>